<keyword evidence="2" id="KW-0732">Signal</keyword>
<dbReference type="EMBL" id="CP000463">
    <property type="protein sequence ID" value="ABJ06864.1"/>
    <property type="molecule type" value="Genomic_DNA"/>
</dbReference>
<organism evidence="3">
    <name type="scientific">Rhodopseudomonas palustris (strain BisA53)</name>
    <dbReference type="NCBI Taxonomy" id="316055"/>
    <lineage>
        <taxon>Bacteria</taxon>
        <taxon>Pseudomonadati</taxon>
        <taxon>Pseudomonadota</taxon>
        <taxon>Alphaproteobacteria</taxon>
        <taxon>Hyphomicrobiales</taxon>
        <taxon>Nitrobacteraceae</taxon>
        <taxon>Rhodopseudomonas</taxon>
    </lineage>
</organism>
<feature type="signal peptide" evidence="2">
    <location>
        <begin position="1"/>
        <end position="21"/>
    </location>
</feature>
<name>Q07MH0_RHOP5</name>
<evidence type="ECO:0000256" key="2">
    <source>
        <dbReference type="SAM" id="SignalP"/>
    </source>
</evidence>
<dbReference type="HOGENOM" id="CLU_177031_0_0_5"/>
<dbReference type="STRING" id="316055.RPE_2927"/>
<feature type="chain" id="PRO_5004165854" evidence="2">
    <location>
        <begin position="22"/>
        <end position="85"/>
    </location>
</feature>
<protein>
    <submittedName>
        <fullName evidence="3">Uncharacterized protein</fullName>
    </submittedName>
</protein>
<dbReference type="OrthoDB" id="8241354at2"/>
<feature type="region of interest" description="Disordered" evidence="1">
    <location>
        <begin position="24"/>
        <end position="67"/>
    </location>
</feature>
<proteinExistence type="predicted"/>
<evidence type="ECO:0000256" key="1">
    <source>
        <dbReference type="SAM" id="MobiDB-lite"/>
    </source>
</evidence>
<dbReference type="KEGG" id="rpe:RPE_2927"/>
<sequence length="85" mass="8877">MFRLITTMVGLVLLAGGAALAQTAPGSGVNPSVPPSLSPDQRVIGEAPVGHRQPRRDSSGDIDPFARDPADVALDRKIRSICRGC</sequence>
<reference evidence="3" key="1">
    <citation type="submission" date="2006-09" db="EMBL/GenBank/DDBJ databases">
        <title>Complete sequence of Rhodopseudomonas palustris BisA53.</title>
        <authorList>
            <consortium name="US DOE Joint Genome Institute"/>
            <person name="Copeland A."/>
            <person name="Lucas S."/>
            <person name="Lapidus A."/>
            <person name="Barry K."/>
            <person name="Detter J.C."/>
            <person name="Glavina del Rio T."/>
            <person name="Hammon N."/>
            <person name="Israni S."/>
            <person name="Dalin E."/>
            <person name="Tice H."/>
            <person name="Pitluck S."/>
            <person name="Chain P."/>
            <person name="Malfatti S."/>
            <person name="Shin M."/>
            <person name="Vergez L."/>
            <person name="Schmutz J."/>
            <person name="Larimer F."/>
            <person name="Land M."/>
            <person name="Hauser L."/>
            <person name="Pelletier D.A."/>
            <person name="Kyrpides N."/>
            <person name="Kim E."/>
            <person name="Harwood C.S."/>
            <person name="Oda Y."/>
            <person name="Richardson P."/>
        </authorList>
    </citation>
    <scope>NUCLEOTIDE SEQUENCE [LARGE SCALE GENOMIC DNA]</scope>
    <source>
        <strain evidence="3">BisA53</strain>
    </source>
</reference>
<accession>Q07MH0</accession>
<evidence type="ECO:0000313" key="3">
    <source>
        <dbReference type="EMBL" id="ABJ06864.1"/>
    </source>
</evidence>
<gene>
    <name evidence="3" type="ordered locus">RPE_2927</name>
</gene>
<dbReference type="AlphaFoldDB" id="Q07MH0"/>
<feature type="compositionally biased region" description="Basic and acidic residues" evidence="1">
    <location>
        <begin position="55"/>
        <end position="67"/>
    </location>
</feature>